<organism evidence="1 2">
    <name type="scientific">Thermoproteus sp. AZ2</name>
    <dbReference type="NCBI Taxonomy" id="1609232"/>
    <lineage>
        <taxon>Archaea</taxon>
        <taxon>Thermoproteota</taxon>
        <taxon>Thermoprotei</taxon>
        <taxon>Thermoproteales</taxon>
        <taxon>Thermoproteaceae</taxon>
        <taxon>Thermoproteus</taxon>
    </lineage>
</organism>
<reference evidence="1" key="1">
    <citation type="submission" date="2024-07" db="EMBL/GenBank/DDBJ databases">
        <title>Metagenome and Metagenome-Assembled Genomes of Archaea from a hot spring from the geothermal field of Los Azufres, Mexico.</title>
        <authorList>
            <person name="Marin-Paredes R."/>
            <person name="Martinez-Romero E."/>
            <person name="Servin-Garciduenas L.E."/>
        </authorList>
    </citation>
    <scope>NUCLEOTIDE SEQUENCE</scope>
</reference>
<gene>
    <name evidence="1" type="ORF">TU35_002365</name>
</gene>
<sequence length="201" mass="22429">MGDRLPPSAKLVLGYMYIEYMSGRVHLTINDLAKALGLSERRLRSVLGVLRERGYLEAYIDPSHGRRILYRLSLQNFYLDSPAIEPGFYILECGNCALPWDLTLRQYAIIRATALLLVHPAFKDLEELVKLTKCTCKIEGLNHESLRRGLELARGGYAVSAIGHFGVDVDRLIEAAKSAGVKYAVVRNMVARRGIPARADA</sequence>
<name>A0ACC6V041_9CREN</name>
<accession>A0ACC6V041</accession>
<dbReference type="Proteomes" id="UP000033636">
    <property type="component" value="Unassembled WGS sequence"/>
</dbReference>
<comment type="caution">
    <text evidence="1">The sequence shown here is derived from an EMBL/GenBank/DDBJ whole genome shotgun (WGS) entry which is preliminary data.</text>
</comment>
<dbReference type="EMBL" id="JZWT02000004">
    <property type="protein sequence ID" value="MFB6490084.1"/>
    <property type="molecule type" value="Genomic_DNA"/>
</dbReference>
<evidence type="ECO:0000313" key="1">
    <source>
        <dbReference type="EMBL" id="MFB6490084.1"/>
    </source>
</evidence>
<protein>
    <submittedName>
        <fullName evidence="1">Helix-turn-helix domain-containing protein</fullName>
    </submittedName>
</protein>
<proteinExistence type="predicted"/>
<evidence type="ECO:0000313" key="2">
    <source>
        <dbReference type="Proteomes" id="UP000033636"/>
    </source>
</evidence>